<dbReference type="EMBL" id="LRVM01000012">
    <property type="protein sequence ID" value="KXL51935.1"/>
    <property type="molecule type" value="Genomic_DNA"/>
</dbReference>
<dbReference type="Proteomes" id="UP000070539">
    <property type="component" value="Unassembled WGS sequence"/>
</dbReference>
<protein>
    <recommendedName>
        <fullName evidence="3">DUF4364 domain-containing protein</fullName>
    </recommendedName>
</protein>
<dbReference type="InterPro" id="IPR036390">
    <property type="entry name" value="WH_DNA-bd_sf"/>
</dbReference>
<dbReference type="InterPro" id="IPR036388">
    <property type="entry name" value="WH-like_DNA-bd_sf"/>
</dbReference>
<proteinExistence type="predicted"/>
<dbReference type="InterPro" id="IPR025374">
    <property type="entry name" value="DUF4364"/>
</dbReference>
<dbReference type="STRING" id="36847.CLNEO_26340"/>
<evidence type="ECO:0000313" key="1">
    <source>
        <dbReference type="EMBL" id="KXL51935.1"/>
    </source>
</evidence>
<evidence type="ECO:0008006" key="3">
    <source>
        <dbReference type="Google" id="ProtNLM"/>
    </source>
</evidence>
<sequence length="200" mass="23184">MADPIRQLAEHKLIILHLVQKMGISLSNSEICQFLLNKEYMDYFSVQQYLAELVDAGWLEKTKEHNNTRYTLTDEGEEVINYFQNHVKESVKEDISIYVKDNNKRIRAEYAVTANYFPEFSGDFLVKCGLCDDDGGLLMEISVSVVSKQQAQQICRNWRKNVNRLYGSFLTSLVVNDDPMPMEFKARAENFPHPTTEEEN</sequence>
<keyword evidence="2" id="KW-1185">Reference proteome</keyword>
<accession>A0A136WBQ6</accession>
<gene>
    <name evidence="1" type="ORF">CLNEO_26340</name>
</gene>
<dbReference type="Pfam" id="PF14277">
    <property type="entry name" value="DUF4364"/>
    <property type="match status" value="1"/>
</dbReference>
<reference evidence="1 2" key="1">
    <citation type="submission" date="2016-01" db="EMBL/GenBank/DDBJ databases">
        <title>Genome sequence of Clostridium neopropionicum X4, DSM-3847.</title>
        <authorList>
            <person name="Poehlein A."/>
            <person name="Beck M.H."/>
            <person name="Bengelsdorf F.R."/>
            <person name="Daniel R."/>
            <person name="Duerre P."/>
        </authorList>
    </citation>
    <scope>NUCLEOTIDE SEQUENCE [LARGE SCALE GENOMIC DNA]</scope>
    <source>
        <strain evidence="1 2">DSM-3847</strain>
    </source>
</reference>
<comment type="caution">
    <text evidence="1">The sequence shown here is derived from an EMBL/GenBank/DDBJ whole genome shotgun (WGS) entry which is preliminary data.</text>
</comment>
<dbReference type="RefSeq" id="WP_066090121.1">
    <property type="nucleotide sequence ID" value="NZ_LRVM01000012.1"/>
</dbReference>
<dbReference type="SUPFAM" id="SSF46785">
    <property type="entry name" value="Winged helix' DNA-binding domain"/>
    <property type="match status" value="1"/>
</dbReference>
<name>A0A136WBQ6_9FIRM</name>
<evidence type="ECO:0000313" key="2">
    <source>
        <dbReference type="Proteomes" id="UP000070539"/>
    </source>
</evidence>
<dbReference type="AlphaFoldDB" id="A0A136WBQ6"/>
<organism evidence="1 2">
    <name type="scientific">Anaerotignum neopropionicum</name>
    <dbReference type="NCBI Taxonomy" id="36847"/>
    <lineage>
        <taxon>Bacteria</taxon>
        <taxon>Bacillati</taxon>
        <taxon>Bacillota</taxon>
        <taxon>Clostridia</taxon>
        <taxon>Lachnospirales</taxon>
        <taxon>Anaerotignaceae</taxon>
        <taxon>Anaerotignum</taxon>
    </lineage>
</organism>
<dbReference type="Gene3D" id="1.10.10.10">
    <property type="entry name" value="Winged helix-like DNA-binding domain superfamily/Winged helix DNA-binding domain"/>
    <property type="match status" value="1"/>
</dbReference>